<dbReference type="Proteomes" id="UP000789375">
    <property type="component" value="Unassembled WGS sequence"/>
</dbReference>
<dbReference type="EMBL" id="CAJVPP010009165">
    <property type="protein sequence ID" value="CAG8702635.1"/>
    <property type="molecule type" value="Genomic_DNA"/>
</dbReference>
<evidence type="ECO:0000313" key="1">
    <source>
        <dbReference type="EMBL" id="CAG8702635.1"/>
    </source>
</evidence>
<protein>
    <submittedName>
        <fullName evidence="1">470_t:CDS:1</fullName>
    </submittedName>
</protein>
<proteinExistence type="predicted"/>
<accession>A0A9N9N5E7</accession>
<sequence length="62" mass="7193">MVLHEMNQSSSLWPGGSRLRGGEHFNLQYNSFSRKNDLYKGFEVILYKSKTNQRGVDNIESQ</sequence>
<reference evidence="1" key="1">
    <citation type="submission" date="2021-06" db="EMBL/GenBank/DDBJ databases">
        <authorList>
            <person name="Kallberg Y."/>
            <person name="Tangrot J."/>
            <person name="Rosling A."/>
        </authorList>
    </citation>
    <scope>NUCLEOTIDE SEQUENCE</scope>
    <source>
        <strain evidence="1">87-6 pot B 2015</strain>
    </source>
</reference>
<keyword evidence="2" id="KW-1185">Reference proteome</keyword>
<name>A0A9N9N5E7_FUNMO</name>
<comment type="caution">
    <text evidence="1">The sequence shown here is derived from an EMBL/GenBank/DDBJ whole genome shotgun (WGS) entry which is preliminary data.</text>
</comment>
<feature type="non-terminal residue" evidence="1">
    <location>
        <position position="62"/>
    </location>
</feature>
<organism evidence="1 2">
    <name type="scientific">Funneliformis mosseae</name>
    <name type="common">Endomycorrhizal fungus</name>
    <name type="synonym">Glomus mosseae</name>
    <dbReference type="NCBI Taxonomy" id="27381"/>
    <lineage>
        <taxon>Eukaryota</taxon>
        <taxon>Fungi</taxon>
        <taxon>Fungi incertae sedis</taxon>
        <taxon>Mucoromycota</taxon>
        <taxon>Glomeromycotina</taxon>
        <taxon>Glomeromycetes</taxon>
        <taxon>Glomerales</taxon>
        <taxon>Glomeraceae</taxon>
        <taxon>Funneliformis</taxon>
    </lineage>
</organism>
<evidence type="ECO:0000313" key="2">
    <source>
        <dbReference type="Proteomes" id="UP000789375"/>
    </source>
</evidence>
<dbReference type="AlphaFoldDB" id="A0A9N9N5E7"/>
<gene>
    <name evidence="1" type="ORF">FMOSSE_LOCUS13894</name>
</gene>